<feature type="region of interest" description="Disordered" evidence="3">
    <location>
        <begin position="631"/>
        <end position="755"/>
    </location>
</feature>
<dbReference type="InterPro" id="IPR009011">
    <property type="entry name" value="Man6P_isomerase_rcpt-bd_dom_sf"/>
</dbReference>
<keyword evidence="4" id="KW-0472">Membrane</keyword>
<organism evidence="6 7">
    <name type="scientific">Cystoisospora suis</name>
    <dbReference type="NCBI Taxonomy" id="483139"/>
    <lineage>
        <taxon>Eukaryota</taxon>
        <taxon>Sar</taxon>
        <taxon>Alveolata</taxon>
        <taxon>Apicomplexa</taxon>
        <taxon>Conoidasida</taxon>
        <taxon>Coccidia</taxon>
        <taxon>Eucoccidiorida</taxon>
        <taxon>Eimeriorina</taxon>
        <taxon>Sarcocystidae</taxon>
        <taxon>Cystoisospora</taxon>
    </lineage>
</organism>
<keyword evidence="4" id="KW-1133">Transmembrane helix</keyword>
<feature type="region of interest" description="Disordered" evidence="3">
    <location>
        <begin position="226"/>
        <end position="268"/>
    </location>
</feature>
<feature type="compositionally biased region" description="Basic and acidic residues" evidence="3">
    <location>
        <begin position="647"/>
        <end position="658"/>
    </location>
</feature>
<proteinExistence type="predicted"/>
<evidence type="ECO:0000256" key="2">
    <source>
        <dbReference type="ARBA" id="ARBA00023157"/>
    </source>
</evidence>
<feature type="compositionally biased region" description="Low complexity" evidence="3">
    <location>
        <begin position="715"/>
        <end position="724"/>
    </location>
</feature>
<comment type="caution">
    <text evidence="6">The sequence shown here is derived from an EMBL/GenBank/DDBJ whole genome shotgun (WGS) entry which is preliminary data.</text>
</comment>
<protein>
    <submittedName>
        <fullName evidence="6">Transmembrane protein</fullName>
    </submittedName>
</protein>
<evidence type="ECO:0000313" key="7">
    <source>
        <dbReference type="Proteomes" id="UP000221165"/>
    </source>
</evidence>
<keyword evidence="2" id="KW-1015">Disulfide bond</keyword>
<feature type="domain" description="MRH" evidence="5">
    <location>
        <begin position="170"/>
        <end position="333"/>
    </location>
</feature>
<evidence type="ECO:0000256" key="1">
    <source>
        <dbReference type="ARBA" id="ARBA00022729"/>
    </source>
</evidence>
<name>A0A2C6LAW7_9APIC</name>
<evidence type="ECO:0000256" key="4">
    <source>
        <dbReference type="SAM" id="Phobius"/>
    </source>
</evidence>
<sequence length="785" mass="85483">MTSEALTGRGSAYCRSMMASGCEDLVWRRGTVSRRCLLRFCLPFSYLCLAPVIWLLSLSVSFSSLWPGVTGTHSLSPTERRCASFSHLKVPFFFLDKAYIYDLSLLVTHAPPTGWVCKAEHANPVPFLGTPFAFLAMLFDDGDGSRADEKTPPDPHYELVDGEPVYYAFNPCRVLSRGCDGAAGAHGRLFMYKGDVSYGHCVSNVLPHPLPLSRWQQGLKRLHSDSWLHPSDSHSSTPDSSRAPGVPVPEGLVTGDEDPRWDPLDPLDPDDGVQVTFRYYDEKCPSQFAHIKVRVECDPVKGNGVGKTEFSSCKRTDKCIYEFSFQSPAGCPTGSAPYQPLLSALLEPVAEPENSSKKASSAAVTRSRVDVGRKVEFVPAIPLLSRQATEKVLDNALRSHNDFVLGEMRALSKSGILDTAIKQRLELSEKSKGGIPTGKPAEQRATLDARGSSSVPTSSGASGLLSRPAEMFSAVPHSLKATLTHPILEFHHDGKSNQLYLFLRIVFCALVILVAYFAIADWITREFAVRGTLKPPECGGSAGQAGDKDDGVEKDRDLVEALRKSQQWCPSVPSAQSRPGTEYGSFRECFRVLPLIDVRKKSSDAVGRASSSVAVKSPPLVQLPERQPYALVGGPSLSRPQAVDVSPRSEKRTQHPEVFRLSPRTGPGAGESKHSERETLQPVSSLIHAIPYDDWHTENSGGASTTEGSSREEGCTSSGSSRGSRTPRQYEGAFDAQPDAEDESAFSVQGWNGDDVRAGRLHEWRERALAMGANYRSLEAGGARA</sequence>
<feature type="transmembrane region" description="Helical" evidence="4">
    <location>
        <begin position="499"/>
        <end position="520"/>
    </location>
</feature>
<dbReference type="RefSeq" id="XP_067925958.1">
    <property type="nucleotide sequence ID" value="XM_068062072.1"/>
</dbReference>
<accession>A0A2C6LAW7</accession>
<reference evidence="6 7" key="1">
    <citation type="journal article" date="2017" name="Int. J. Parasitol.">
        <title>The genome of the protozoan parasite Cystoisospora suis and a reverse vaccinology approach to identify vaccine candidates.</title>
        <authorList>
            <person name="Palmieri N."/>
            <person name="Shrestha A."/>
            <person name="Ruttkowski B."/>
            <person name="Beck T."/>
            <person name="Vogl C."/>
            <person name="Tomley F."/>
            <person name="Blake D.P."/>
            <person name="Joachim A."/>
        </authorList>
    </citation>
    <scope>NUCLEOTIDE SEQUENCE [LARGE SCALE GENOMIC DNA]</scope>
    <source>
        <strain evidence="6 7">Wien I</strain>
    </source>
</reference>
<keyword evidence="7" id="KW-1185">Reference proteome</keyword>
<dbReference type="InterPro" id="IPR044865">
    <property type="entry name" value="MRH_dom"/>
</dbReference>
<feature type="compositionally biased region" description="Low complexity" evidence="3">
    <location>
        <begin position="451"/>
        <end position="463"/>
    </location>
</feature>
<keyword evidence="4 6" id="KW-0812">Transmembrane</keyword>
<dbReference type="PROSITE" id="PS51914">
    <property type="entry name" value="MRH"/>
    <property type="match status" value="1"/>
</dbReference>
<dbReference type="Gene3D" id="2.70.130.10">
    <property type="entry name" value="Mannose-6-phosphate receptor binding domain"/>
    <property type="match status" value="1"/>
</dbReference>
<gene>
    <name evidence="6" type="ORF">CSUI_001869</name>
</gene>
<dbReference type="Proteomes" id="UP000221165">
    <property type="component" value="Unassembled WGS sequence"/>
</dbReference>
<dbReference type="GeneID" id="94425283"/>
<feature type="compositionally biased region" description="Low complexity" evidence="3">
    <location>
        <begin position="229"/>
        <end position="241"/>
    </location>
</feature>
<keyword evidence="1" id="KW-0732">Signal</keyword>
<dbReference type="AlphaFoldDB" id="A0A2C6LAW7"/>
<dbReference type="OrthoDB" id="330877at2759"/>
<evidence type="ECO:0000313" key="6">
    <source>
        <dbReference type="EMBL" id="PHJ24285.1"/>
    </source>
</evidence>
<dbReference type="VEuPathDB" id="ToxoDB:CSUI_001869"/>
<feature type="transmembrane region" description="Helical" evidence="4">
    <location>
        <begin position="37"/>
        <end position="56"/>
    </location>
</feature>
<feature type="region of interest" description="Disordered" evidence="3">
    <location>
        <begin position="428"/>
        <end position="463"/>
    </location>
</feature>
<evidence type="ECO:0000256" key="3">
    <source>
        <dbReference type="SAM" id="MobiDB-lite"/>
    </source>
</evidence>
<dbReference type="EMBL" id="MIGC01000751">
    <property type="protein sequence ID" value="PHJ24285.1"/>
    <property type="molecule type" value="Genomic_DNA"/>
</dbReference>
<evidence type="ECO:0000259" key="5">
    <source>
        <dbReference type="PROSITE" id="PS51914"/>
    </source>
</evidence>